<organism evidence="2 3">
    <name type="scientific">Hymenoscyphus fraxineus</name>
    <dbReference type="NCBI Taxonomy" id="746836"/>
    <lineage>
        <taxon>Eukaryota</taxon>
        <taxon>Fungi</taxon>
        <taxon>Dikarya</taxon>
        <taxon>Ascomycota</taxon>
        <taxon>Pezizomycotina</taxon>
        <taxon>Leotiomycetes</taxon>
        <taxon>Helotiales</taxon>
        <taxon>Helotiaceae</taxon>
        <taxon>Hymenoscyphus</taxon>
    </lineage>
</organism>
<evidence type="ECO:0000256" key="1">
    <source>
        <dbReference type="SAM" id="MobiDB-lite"/>
    </source>
</evidence>
<comment type="caution">
    <text evidence="2">The sequence shown here is derived from an EMBL/GenBank/DDBJ whole genome shotgun (WGS) entry which is preliminary data.</text>
</comment>
<accession>A0A9N9LCZ7</accession>
<gene>
    <name evidence="2" type="ORF">HYFRA_00005308</name>
</gene>
<dbReference type="Proteomes" id="UP000696280">
    <property type="component" value="Unassembled WGS sequence"/>
</dbReference>
<reference evidence="2" key="1">
    <citation type="submission" date="2021-07" db="EMBL/GenBank/DDBJ databases">
        <authorList>
            <person name="Durling M."/>
        </authorList>
    </citation>
    <scope>NUCLEOTIDE SEQUENCE</scope>
</reference>
<name>A0A9N9LCZ7_9HELO</name>
<sequence>MRCVCRCDSFCLEIEEHHGTSELVCGCRAMQKSCGTDERQGDGGARQRGTENVECLGEEEEEGESTWARWACQRGAVADDGQRIAGAMEMKGRGRRAED</sequence>
<proteinExistence type="predicted"/>
<dbReference type="OrthoDB" id="531008at2759"/>
<keyword evidence="3" id="KW-1185">Reference proteome</keyword>
<evidence type="ECO:0000313" key="2">
    <source>
        <dbReference type="EMBL" id="CAG8962253.1"/>
    </source>
</evidence>
<evidence type="ECO:0000313" key="3">
    <source>
        <dbReference type="Proteomes" id="UP000696280"/>
    </source>
</evidence>
<protein>
    <submittedName>
        <fullName evidence="2">Uncharacterized protein</fullName>
    </submittedName>
</protein>
<feature type="region of interest" description="Disordered" evidence="1">
    <location>
        <begin position="35"/>
        <end position="61"/>
    </location>
</feature>
<dbReference type="AlphaFoldDB" id="A0A9N9LCZ7"/>
<dbReference type="EMBL" id="CAJVRL010000127">
    <property type="protein sequence ID" value="CAG8962253.1"/>
    <property type="molecule type" value="Genomic_DNA"/>
</dbReference>